<dbReference type="Proteomes" id="UP000794436">
    <property type="component" value="Unassembled WGS sequence"/>
</dbReference>
<dbReference type="AlphaFoldDB" id="A0A8K1FHV3"/>
<comment type="caution">
    <text evidence="2">The sequence shown here is derived from an EMBL/GenBank/DDBJ whole genome shotgun (WGS) entry which is preliminary data.</text>
</comment>
<name>A0A8K1FHV3_PYTOL</name>
<feature type="coiled-coil region" evidence="1">
    <location>
        <begin position="99"/>
        <end position="171"/>
    </location>
</feature>
<reference evidence="2" key="1">
    <citation type="submission" date="2019-03" db="EMBL/GenBank/DDBJ databases">
        <title>Long read genome sequence of the mycoparasitic Pythium oligandrum ATCC 38472 isolated from sugarbeet rhizosphere.</title>
        <authorList>
            <person name="Gaulin E."/>
        </authorList>
    </citation>
    <scope>NUCLEOTIDE SEQUENCE</scope>
    <source>
        <strain evidence="2">ATCC 38472_TT</strain>
    </source>
</reference>
<evidence type="ECO:0000313" key="2">
    <source>
        <dbReference type="EMBL" id="TMW64305.1"/>
    </source>
</evidence>
<evidence type="ECO:0000256" key="1">
    <source>
        <dbReference type="SAM" id="Coils"/>
    </source>
</evidence>
<feature type="coiled-coil region" evidence="1">
    <location>
        <begin position="200"/>
        <end position="262"/>
    </location>
</feature>
<feature type="coiled-coil region" evidence="1">
    <location>
        <begin position="325"/>
        <end position="352"/>
    </location>
</feature>
<evidence type="ECO:0000313" key="3">
    <source>
        <dbReference type="Proteomes" id="UP000794436"/>
    </source>
</evidence>
<proteinExistence type="predicted"/>
<keyword evidence="1" id="KW-0175">Coiled coil</keyword>
<keyword evidence="3" id="KW-1185">Reference proteome</keyword>
<organism evidence="2 3">
    <name type="scientific">Pythium oligandrum</name>
    <name type="common">Mycoparasitic fungus</name>
    <dbReference type="NCBI Taxonomy" id="41045"/>
    <lineage>
        <taxon>Eukaryota</taxon>
        <taxon>Sar</taxon>
        <taxon>Stramenopiles</taxon>
        <taxon>Oomycota</taxon>
        <taxon>Peronosporomycetes</taxon>
        <taxon>Pythiales</taxon>
        <taxon>Pythiaceae</taxon>
        <taxon>Pythium</taxon>
    </lineage>
</organism>
<accession>A0A8K1FHV3</accession>
<dbReference type="EMBL" id="SPLM01000040">
    <property type="protein sequence ID" value="TMW64305.1"/>
    <property type="molecule type" value="Genomic_DNA"/>
</dbReference>
<sequence>MRSELSSSSGSGSVRNLATVWKAKTMDAVAPIVAASSSPGMWGQSASAFDAFVAKQPSVKRFEDDEALTLLDLVDQKEQTHASEENALKMVLAETMVEAADCMARMESMRVNVETLERENRVLRAKTKEQEALSARLESTITSQETIRRTVNTLEHENEALRTKMIEQERLSTTLQATIATLESDVSALGQRNDVLSAKSAEYECALVTLRANIESLSSEMQALRGENQVMKTLLHEREQKVSEARAALTQSEEQNQHLRTSLDTTRIALGLRASRNASVSMPSTPVVSTSSSSISQMHQEATTMRDALERAVLKNMLQQSVSETASLKTAIESLEIKMVMLERDNGVLKETLKQREERDQQAKRRRVKYPAFKFHLPRISTVRRWRQDASKRVSTLFAR</sequence>
<gene>
    <name evidence="2" type="ORF">Poli38472_012927</name>
</gene>
<protein>
    <submittedName>
        <fullName evidence="2">Uncharacterized protein</fullName>
    </submittedName>
</protein>